<dbReference type="PANTHER" id="PTHR22642:SF2">
    <property type="entry name" value="PROTEIN LONG AFTER FAR-RED 3"/>
    <property type="match status" value="1"/>
</dbReference>
<dbReference type="Gene3D" id="3.20.20.140">
    <property type="entry name" value="Metal-dependent hydrolases"/>
    <property type="match status" value="1"/>
</dbReference>
<dbReference type="InterPro" id="IPR011059">
    <property type="entry name" value="Metal-dep_hydrolase_composite"/>
</dbReference>
<dbReference type="InterPro" id="IPR013108">
    <property type="entry name" value="Amidohydro_3"/>
</dbReference>
<dbReference type="InterPro" id="IPR032466">
    <property type="entry name" value="Metal_Hydrolase"/>
</dbReference>
<protein>
    <recommendedName>
        <fullName evidence="1">Amidohydrolase 3 domain-containing protein</fullName>
    </recommendedName>
</protein>
<dbReference type="AlphaFoldDB" id="A0A094SS50"/>
<dbReference type="Gene3D" id="2.30.40.10">
    <property type="entry name" value="Urease, subunit C, domain 1"/>
    <property type="match status" value="1"/>
</dbReference>
<feature type="domain" description="Amidohydrolase 3" evidence="1">
    <location>
        <begin position="52"/>
        <end position="547"/>
    </location>
</feature>
<dbReference type="Pfam" id="PF07969">
    <property type="entry name" value="Amidohydro_3"/>
    <property type="match status" value="1"/>
</dbReference>
<proteinExistence type="predicted"/>
<evidence type="ECO:0000313" key="2">
    <source>
        <dbReference type="EMBL" id="KGA21608.1"/>
    </source>
</evidence>
<dbReference type="PANTHER" id="PTHR22642">
    <property type="entry name" value="IMIDAZOLONEPROPIONASE"/>
    <property type="match status" value="1"/>
</dbReference>
<dbReference type="InterPro" id="IPR033932">
    <property type="entry name" value="YtcJ-like"/>
</dbReference>
<reference evidence="2" key="1">
    <citation type="submission" date="2014-06" db="EMBL/GenBank/DDBJ databases">
        <title>Key roles for freshwater Actinobacteria revealed by deep metagenomic sequencing.</title>
        <authorList>
            <person name="Ghai R."/>
            <person name="Mizuno C.M."/>
            <person name="Picazo A."/>
            <person name="Camacho A."/>
            <person name="Rodriguez-Valera F."/>
        </authorList>
    </citation>
    <scope>NUCLEOTIDE SEQUENCE</scope>
</reference>
<comment type="caution">
    <text evidence="2">The sequence shown here is derived from an EMBL/GenBank/DDBJ whole genome shotgun (WGS) entry which is preliminary data.</text>
</comment>
<evidence type="ECO:0000259" key="1">
    <source>
        <dbReference type="Pfam" id="PF07969"/>
    </source>
</evidence>
<dbReference type="SUPFAM" id="SSF51338">
    <property type="entry name" value="Composite domain of metallo-dependent hydrolases"/>
    <property type="match status" value="1"/>
</dbReference>
<name>A0A094SS50_9ZZZZ</name>
<dbReference type="EMBL" id="JNSL01000003">
    <property type="protein sequence ID" value="KGA21608.1"/>
    <property type="molecule type" value="Genomic_DNA"/>
</dbReference>
<dbReference type="Gene3D" id="3.10.310.70">
    <property type="match status" value="1"/>
</dbReference>
<organism evidence="2">
    <name type="scientific">freshwater metagenome</name>
    <dbReference type="NCBI Taxonomy" id="449393"/>
    <lineage>
        <taxon>unclassified sequences</taxon>
        <taxon>metagenomes</taxon>
        <taxon>ecological metagenomes</taxon>
    </lineage>
</organism>
<dbReference type="CDD" id="cd01300">
    <property type="entry name" value="YtcJ_like"/>
    <property type="match status" value="1"/>
</dbReference>
<accession>A0A094SS50</accession>
<gene>
    <name evidence="2" type="ORF">GM51_0940</name>
</gene>
<dbReference type="SUPFAM" id="SSF51556">
    <property type="entry name" value="Metallo-dependent hydrolases"/>
    <property type="match status" value="1"/>
</dbReference>
<sequence length="549" mass="59014">MSHADLIILNAHIATLDPSAPEASALAVRDGKVVGVGSVESLHDAFHGPDTRVVDMNGATVMPGLHDAHNHHQIAGKADLMEIEFLPTASLDQIVEMIRAYALELPEGAWVVGGSWGSTLIAELSEADAKARIDEAAAGRPVLLVDDSHHNKWANSRALKLAGITAETPDPVDGTIVRIAGTNEPSGLLFETAGLIVEKVMNELNPMTAQLWADTSERGMQILHSYGVTSFMDAGVSMDLLVAFKQLEDEGRLKSWVVSCLMANNMIFDADPIGDGLVWSGEPFRTEHHRPDFIKIFLDGIPPTLTACYLEPYLPTESHGAHHHGEIAMPVEELTDWLLRAAEAGLGAKVHCTGDGSVRHVLDAAEKVRAAGHSTPLHIAHGQFVAVDDIPRMARLQVTAEISPTLWFPGVIYEAIKSVIGPERASRMHPNRSILDAGGVVIGGSDWPVIPLPNPWLGIEGLVTRADPSGQFPGTLWVEQALTLDEAIAVYTTASSKAMGLGDITGSLEVGKSADFIVLDRNPWQIPVTDLADVTVMQTWFAGEQVFSR</sequence>
<dbReference type="GO" id="GO:0016810">
    <property type="term" value="F:hydrolase activity, acting on carbon-nitrogen (but not peptide) bonds"/>
    <property type="evidence" value="ECO:0007669"/>
    <property type="project" value="InterPro"/>
</dbReference>